<sequence length="1099" mass="118469">MADPLTTNLQPNDGSIRCQIGSTFLILSAGTFKMGDSLLVGTEGSETPSTILIYADTIEMTAEICNANGCNVGIFCRSFNFEPFPQGVIRTIGRDGAPVTAPNAPLTAENNGQNAGSINAYIEEYDATKFMTTDSGQTGLFLVAFGGQGGNAADYGPGGSSVGGNGGNGGQVQFLYVSTESALLGKLSMVYKDASTPFRTRAQQLAKMVPKNLEPKGKTSTVATEATKFESNCRLLDNLISSLGYIERIFHREMPKETKSLLESVIAASKKTLTHPEEPRFDLATYSASLSALQSAAKNVSRSKVQDVSFGDLKNALLSFKTALSQIGSDGAKTQPASPFALAIEALETLLKSNVSSLIEQFNVWYSSDGGDGGNSGASGQGGNGTMPVIQAISPDAPDLSSPVAYVHPDQCQMLLDMANRKYLAASCRTASKNPGRFDEARQLYERIFDRLSFVPLLQDDLDSQDPQPLTKAYAQMQAAHLCLDPISDLAQIRLQAGLYLCAISHGKDMFGHGGDKDEGARWVPRLTYTQYSSAIVSSIPKLNELATSIAAQEGQQQDIEYNKKLAITSVQAQINILQQQIQLATSPTGPLKSAGSQIQQYTPPLKAMRLSIQNQVTTLTDEINSSWNFNPTDIINGITQLLSNPDPFAIGMGIFSGLYNSFTSVQADDGGDVNKLYVVKQFASAGDDLGKLNEAVNMTASGTLSVDDPGAAKLLADEKTLNDLIDKFASALDPNKVKDIHSTLHQFASLAKRRNAAVLKYNTTAIMLVKALQSLKYLTHKIGVLSSQNIMSDTHRGSLLLLQFKTFNDMCATAYELMYEAAGSMQFWKLDSNAQVDPPLPSGGFDSGNTVERIQSYVEGLSNSFSSWLSYYSENPGLIFPNPSSPPGQTAGGITWFLSQDQVSELQNHKVQDLSSSTDEQEYQVMFALPAPTPLSTDASDSSDYNPFTGYANVRLDQVLVWLFGATVKPDQDTQQCRLSLEISHLGDDSIVKDDGRTTLKFMHSATHLKFVYDPTNVTSWAAAQKTSPIVVQNLDSGGEGAGRDSARTERQLSVAPIGPFATWMLTVRERENNGLDLSKLTGVCLEFWGSAHTVDVS</sequence>
<proteinExistence type="predicted"/>
<dbReference type="EMBL" id="VMNF01000008">
    <property type="protein sequence ID" value="TXC02982.1"/>
    <property type="molecule type" value="Genomic_DNA"/>
</dbReference>
<accession>A0A5C6SWR4</accession>
<protein>
    <submittedName>
        <fullName evidence="1">Uncharacterized protein</fullName>
    </submittedName>
</protein>
<organism evidence="1 2">
    <name type="scientific">Fusarium oxysporum f. sp. cubense</name>
    <dbReference type="NCBI Taxonomy" id="61366"/>
    <lineage>
        <taxon>Eukaryota</taxon>
        <taxon>Fungi</taxon>
        <taxon>Dikarya</taxon>
        <taxon>Ascomycota</taxon>
        <taxon>Pezizomycotina</taxon>
        <taxon>Sordariomycetes</taxon>
        <taxon>Hypocreomycetidae</taxon>
        <taxon>Hypocreales</taxon>
        <taxon>Nectriaceae</taxon>
        <taxon>Fusarium</taxon>
        <taxon>Fusarium oxysporum species complex</taxon>
    </lineage>
</organism>
<comment type="caution">
    <text evidence="1">The sequence shown here is derived from an EMBL/GenBank/DDBJ whole genome shotgun (WGS) entry which is preliminary data.</text>
</comment>
<name>A0A5C6SWR4_FUSOC</name>
<evidence type="ECO:0000313" key="2">
    <source>
        <dbReference type="Proteomes" id="UP000321331"/>
    </source>
</evidence>
<dbReference type="AlphaFoldDB" id="A0A5C6SWR4"/>
<evidence type="ECO:0000313" key="1">
    <source>
        <dbReference type="EMBL" id="TXC02982.1"/>
    </source>
</evidence>
<reference evidence="1 2" key="1">
    <citation type="submission" date="2019-07" db="EMBL/GenBank/DDBJ databases">
        <title>The First High-Quality Draft Genome Sequence of the Causal Agent of the Current Panama Disease Epidemic.</title>
        <authorList>
            <person name="Warmington R.J."/>
            <person name="Kay W."/>
            <person name="Jeffries A."/>
            <person name="Bebber D."/>
            <person name="Moore K."/>
            <person name="Studholme D.J."/>
        </authorList>
    </citation>
    <scope>NUCLEOTIDE SEQUENCE [LARGE SCALE GENOMIC DNA]</scope>
    <source>
        <strain evidence="1 2">TR4</strain>
    </source>
</reference>
<gene>
    <name evidence="1" type="ORF">FocTR4_00014758</name>
</gene>
<dbReference type="Proteomes" id="UP000321331">
    <property type="component" value="Unassembled WGS sequence"/>
</dbReference>